<sequence>MGQAQTSLVLCAHPAIPTHFPHVYARRRWLPIPLQKKLEVARKHQGVQSPQPISSYLNATDLRARLAKIILPLTAAFKDVRLSPTTFLANSEGGIFRPAAVKHSTAGKAAAPEQPVTSLSGLCQVSLSTNQAISTASELLCGPVSNAMKGLANL</sequence>
<gene>
    <name evidence="1" type="ORF">CDAUBV1_LOCUS12729</name>
</gene>
<dbReference type="Proteomes" id="UP001497525">
    <property type="component" value="Unassembled WGS sequence"/>
</dbReference>
<protein>
    <submittedName>
        <fullName evidence="1">Uncharacterized protein</fullName>
    </submittedName>
</protein>
<reference evidence="1" key="1">
    <citation type="submission" date="2024-06" db="EMBL/GenBank/DDBJ databases">
        <authorList>
            <person name="Liu X."/>
            <person name="Lenzi L."/>
            <person name="Haldenby T S."/>
            <person name="Uol C."/>
        </authorList>
    </citation>
    <scope>NUCLEOTIDE SEQUENCE</scope>
</reference>
<evidence type="ECO:0000313" key="1">
    <source>
        <dbReference type="EMBL" id="CAL5138110.1"/>
    </source>
</evidence>
<evidence type="ECO:0000313" key="2">
    <source>
        <dbReference type="Proteomes" id="UP001497525"/>
    </source>
</evidence>
<comment type="caution">
    <text evidence="1">The sequence shown here is derived from an EMBL/GenBank/DDBJ whole genome shotgun (WGS) entry which is preliminary data.</text>
</comment>
<proteinExistence type="predicted"/>
<organism evidence="1 2">
    <name type="scientific">Calicophoron daubneyi</name>
    <name type="common">Rumen fluke</name>
    <name type="synonym">Paramphistomum daubneyi</name>
    <dbReference type="NCBI Taxonomy" id="300641"/>
    <lineage>
        <taxon>Eukaryota</taxon>
        <taxon>Metazoa</taxon>
        <taxon>Spiralia</taxon>
        <taxon>Lophotrochozoa</taxon>
        <taxon>Platyhelminthes</taxon>
        <taxon>Trematoda</taxon>
        <taxon>Digenea</taxon>
        <taxon>Plagiorchiida</taxon>
        <taxon>Pronocephalata</taxon>
        <taxon>Paramphistomoidea</taxon>
        <taxon>Paramphistomidae</taxon>
        <taxon>Calicophoron</taxon>
    </lineage>
</organism>
<dbReference type="EMBL" id="CAXLJL010000478">
    <property type="protein sequence ID" value="CAL5138110.1"/>
    <property type="molecule type" value="Genomic_DNA"/>
</dbReference>
<accession>A0AAV2TLI7</accession>
<dbReference type="AlphaFoldDB" id="A0AAV2TLI7"/>
<name>A0AAV2TLI7_CALDB</name>